<accession>A0A919BU51</accession>
<organism evidence="1 2">
    <name type="scientific">Streptomyces filamentosus</name>
    <name type="common">Streptomyces roseosporus</name>
    <dbReference type="NCBI Taxonomy" id="67294"/>
    <lineage>
        <taxon>Bacteria</taxon>
        <taxon>Bacillati</taxon>
        <taxon>Actinomycetota</taxon>
        <taxon>Actinomycetes</taxon>
        <taxon>Kitasatosporales</taxon>
        <taxon>Streptomycetaceae</taxon>
        <taxon>Streptomyces</taxon>
    </lineage>
</organism>
<keyword evidence="2" id="KW-1185">Reference proteome</keyword>
<reference evidence="1" key="2">
    <citation type="submission" date="2020-09" db="EMBL/GenBank/DDBJ databases">
        <authorList>
            <person name="Sun Q."/>
            <person name="Ohkuma M."/>
        </authorList>
    </citation>
    <scope>NUCLEOTIDE SEQUENCE</scope>
    <source>
        <strain evidence="1">JCM 4122</strain>
    </source>
</reference>
<name>A0A919BU51_STRFL</name>
<protein>
    <submittedName>
        <fullName evidence="1">Uncharacterized protein</fullName>
    </submittedName>
</protein>
<dbReference type="Proteomes" id="UP000632849">
    <property type="component" value="Unassembled WGS sequence"/>
</dbReference>
<evidence type="ECO:0000313" key="2">
    <source>
        <dbReference type="Proteomes" id="UP000632849"/>
    </source>
</evidence>
<gene>
    <name evidence="1" type="ORF">GCM10017667_53960</name>
</gene>
<sequence>MTERVRAILLTATGTMLVINRIHPGKQCDHVVVAATDSPV</sequence>
<dbReference type="RefSeq" id="WP_268983039.1">
    <property type="nucleotide sequence ID" value="NZ_BNBE01000002.1"/>
</dbReference>
<evidence type="ECO:0000313" key="1">
    <source>
        <dbReference type="EMBL" id="GHG13348.1"/>
    </source>
</evidence>
<reference evidence="1" key="1">
    <citation type="journal article" date="2014" name="Int. J. Syst. Evol. Microbiol.">
        <title>Complete genome sequence of Corynebacterium casei LMG S-19264T (=DSM 44701T), isolated from a smear-ripened cheese.</title>
        <authorList>
            <consortium name="US DOE Joint Genome Institute (JGI-PGF)"/>
            <person name="Walter F."/>
            <person name="Albersmeier A."/>
            <person name="Kalinowski J."/>
            <person name="Ruckert C."/>
        </authorList>
    </citation>
    <scope>NUCLEOTIDE SEQUENCE</scope>
    <source>
        <strain evidence="1">JCM 4122</strain>
    </source>
</reference>
<dbReference type="AlphaFoldDB" id="A0A919BU51"/>
<proteinExistence type="predicted"/>
<dbReference type="EMBL" id="BNBE01000002">
    <property type="protein sequence ID" value="GHG13348.1"/>
    <property type="molecule type" value="Genomic_DNA"/>
</dbReference>
<comment type="caution">
    <text evidence="1">The sequence shown here is derived from an EMBL/GenBank/DDBJ whole genome shotgun (WGS) entry which is preliminary data.</text>
</comment>